<keyword evidence="2 5" id="KW-0545">Nucleotide biosynthesis</keyword>
<dbReference type="EMBL" id="QNRR01000011">
    <property type="protein sequence ID" value="RBP38550.1"/>
    <property type="molecule type" value="Genomic_DNA"/>
</dbReference>
<evidence type="ECO:0000313" key="8">
    <source>
        <dbReference type="EMBL" id="RBP38550.1"/>
    </source>
</evidence>
<feature type="binding site" evidence="5">
    <location>
        <position position="158"/>
    </location>
    <ligand>
        <name>AMP</name>
        <dbReference type="ChEBI" id="CHEBI:456215"/>
    </ligand>
</feature>
<dbReference type="CDD" id="cd01428">
    <property type="entry name" value="ADK"/>
    <property type="match status" value="1"/>
</dbReference>
<comment type="catalytic activity">
    <reaction evidence="5 7">
        <text>AMP + ATP = 2 ADP</text>
        <dbReference type="Rhea" id="RHEA:12973"/>
        <dbReference type="ChEBI" id="CHEBI:30616"/>
        <dbReference type="ChEBI" id="CHEBI:456215"/>
        <dbReference type="ChEBI" id="CHEBI:456216"/>
        <dbReference type="EC" id="2.7.4.3"/>
    </reaction>
</comment>
<feature type="binding site" evidence="5">
    <location>
        <position position="146"/>
    </location>
    <ligand>
        <name>AMP</name>
        <dbReference type="ChEBI" id="CHEBI:456215"/>
    </ligand>
</feature>
<comment type="caution">
    <text evidence="8">The sequence shown here is derived from an EMBL/GenBank/DDBJ whole genome shotgun (WGS) entry which is preliminary data.</text>
</comment>
<comment type="caution">
    <text evidence="5">Lacks conserved residue(s) required for the propagation of feature annotation.</text>
</comment>
<comment type="similarity">
    <text evidence="5 6">Belongs to the adenylate kinase family.</text>
</comment>
<proteinExistence type="inferred from homology"/>
<dbReference type="InterPro" id="IPR000850">
    <property type="entry name" value="Adenylat/UMP-CMP_kin"/>
</dbReference>
<keyword evidence="9" id="KW-1185">Reference proteome</keyword>
<dbReference type="AlphaFoldDB" id="A0A366H8J6"/>
<evidence type="ECO:0000256" key="1">
    <source>
        <dbReference type="ARBA" id="ARBA00022679"/>
    </source>
</evidence>
<dbReference type="SUPFAM" id="SSF52540">
    <property type="entry name" value="P-loop containing nucleoside triphosphate hydrolases"/>
    <property type="match status" value="1"/>
</dbReference>
<dbReference type="HAMAP" id="MF_00235">
    <property type="entry name" value="Adenylate_kinase_Adk"/>
    <property type="match status" value="1"/>
</dbReference>
<dbReference type="Proteomes" id="UP000253426">
    <property type="component" value="Unassembled WGS sequence"/>
</dbReference>
<dbReference type="GO" id="GO:0044209">
    <property type="term" value="P:AMP salvage"/>
    <property type="evidence" value="ECO:0007669"/>
    <property type="project" value="UniProtKB-UniRule"/>
</dbReference>
<feature type="binding site" evidence="5">
    <location>
        <position position="140"/>
    </location>
    <ligand>
        <name>ATP</name>
        <dbReference type="ChEBI" id="CHEBI:30616"/>
    </ligand>
</feature>
<comment type="pathway">
    <text evidence="5">Purine metabolism; AMP biosynthesis via salvage pathway; AMP from ADP: step 1/1.</text>
</comment>
<gene>
    <name evidence="5" type="primary">adk</name>
    <name evidence="8" type="ORF">DES53_11168</name>
</gene>
<organism evidence="8 9">
    <name type="scientific">Roseimicrobium gellanilyticum</name>
    <dbReference type="NCBI Taxonomy" id="748857"/>
    <lineage>
        <taxon>Bacteria</taxon>
        <taxon>Pseudomonadati</taxon>
        <taxon>Verrucomicrobiota</taxon>
        <taxon>Verrucomicrobiia</taxon>
        <taxon>Verrucomicrobiales</taxon>
        <taxon>Verrucomicrobiaceae</taxon>
        <taxon>Roseimicrobium</taxon>
    </lineage>
</organism>
<sequence>MSANPKPFERFRTFLMFGAPGSGKGTQGKVLGTIPRFHHMACGDVFRSLDTRTSLGQEFVAFSSRGQLVPDETTVKLWRANIRDRVTTHQFKPDIDFLVLDGIPRNVEQAKFMEQDIDVVQVFHLSCPDRSELARRLRKRALKENRFDDANEEVIAKRIRTYEEESKPILDYYSTGIYEGRQMVTDVDASQPPAKVVLDVLSRIMELDVWKEREKVRV</sequence>
<protein>
    <recommendedName>
        <fullName evidence="5 7">Adenylate kinase</fullName>
        <shortName evidence="5">AK</shortName>
        <ecNumber evidence="5 7">2.7.4.3</ecNumber>
    </recommendedName>
    <alternativeName>
        <fullName evidence="5">ATP-AMP transphosphorylase</fullName>
    </alternativeName>
    <alternativeName>
        <fullName evidence="5">ATP:AMP phosphotransferase</fullName>
    </alternativeName>
    <alternativeName>
        <fullName evidence="5">Adenylate monophosphate kinase</fullName>
    </alternativeName>
</protein>
<dbReference type="EC" id="2.7.4.3" evidence="5 7"/>
<evidence type="ECO:0000256" key="6">
    <source>
        <dbReference type="RuleBase" id="RU003330"/>
    </source>
</evidence>
<reference evidence="8 9" key="1">
    <citation type="submission" date="2018-06" db="EMBL/GenBank/DDBJ databases">
        <title>Genomic Encyclopedia of Type Strains, Phase IV (KMG-IV): sequencing the most valuable type-strain genomes for metagenomic binning, comparative biology and taxonomic classification.</title>
        <authorList>
            <person name="Goeker M."/>
        </authorList>
    </citation>
    <scope>NUCLEOTIDE SEQUENCE [LARGE SCALE GENOMIC DNA]</scope>
    <source>
        <strain evidence="8 9">DSM 25532</strain>
    </source>
</reference>
<feature type="binding site" evidence="5">
    <location>
        <begin position="21"/>
        <end position="26"/>
    </location>
    <ligand>
        <name>ATP</name>
        <dbReference type="ChEBI" id="CHEBI:30616"/>
    </ligand>
</feature>
<dbReference type="Pfam" id="PF00406">
    <property type="entry name" value="ADK"/>
    <property type="match status" value="1"/>
</dbReference>
<accession>A0A366H8J6</accession>
<comment type="subunit">
    <text evidence="5 7">Monomer.</text>
</comment>
<name>A0A366H8J6_9BACT</name>
<evidence type="ECO:0000256" key="5">
    <source>
        <dbReference type="HAMAP-Rule" id="MF_00235"/>
    </source>
</evidence>
<keyword evidence="5" id="KW-0963">Cytoplasm</keyword>
<feature type="binding site" evidence="5">
    <location>
        <position position="109"/>
    </location>
    <ligand>
        <name>AMP</name>
        <dbReference type="ChEBI" id="CHEBI:456215"/>
    </ligand>
</feature>
<keyword evidence="1 5" id="KW-0808">Transferase</keyword>
<dbReference type="InterPro" id="IPR033690">
    <property type="entry name" value="Adenylat_kinase_CS"/>
</dbReference>
<feature type="binding site" evidence="5">
    <location>
        <position position="47"/>
    </location>
    <ligand>
        <name>AMP</name>
        <dbReference type="ChEBI" id="CHEBI:456215"/>
    </ligand>
</feature>
<keyword evidence="4 5" id="KW-0418">Kinase</keyword>
<dbReference type="OrthoDB" id="9805030at2"/>
<dbReference type="GO" id="GO:0004017">
    <property type="term" value="F:AMP kinase activity"/>
    <property type="evidence" value="ECO:0007669"/>
    <property type="project" value="UniProtKB-UniRule"/>
</dbReference>
<dbReference type="InterPro" id="IPR027417">
    <property type="entry name" value="P-loop_NTPase"/>
</dbReference>
<comment type="subcellular location">
    <subcellularLocation>
        <location evidence="5 7">Cytoplasm</location>
    </subcellularLocation>
</comment>
<keyword evidence="5 7" id="KW-0067">ATP-binding</keyword>
<evidence type="ECO:0000256" key="3">
    <source>
        <dbReference type="ARBA" id="ARBA00022741"/>
    </source>
</evidence>
<comment type="function">
    <text evidence="5">Catalyzes the reversible transfer of the terminal phosphate group between ATP and AMP. Plays an important role in cellular energy homeostasis and in adenine nucleotide metabolism.</text>
</comment>
<feature type="binding site" evidence="5">
    <location>
        <begin position="67"/>
        <end position="69"/>
    </location>
    <ligand>
        <name>AMP</name>
        <dbReference type="ChEBI" id="CHEBI:456215"/>
    </ligand>
</feature>
<dbReference type="Gene3D" id="3.40.50.300">
    <property type="entry name" value="P-loop containing nucleotide triphosphate hydrolases"/>
    <property type="match status" value="1"/>
</dbReference>
<keyword evidence="3 5" id="KW-0547">Nucleotide-binding</keyword>
<evidence type="ECO:0000256" key="4">
    <source>
        <dbReference type="ARBA" id="ARBA00022777"/>
    </source>
</evidence>
<dbReference type="PROSITE" id="PS00113">
    <property type="entry name" value="ADENYLATE_KINASE"/>
    <property type="match status" value="1"/>
</dbReference>
<dbReference type="PRINTS" id="PR00094">
    <property type="entry name" value="ADENYLTKNASE"/>
</dbReference>
<dbReference type="GO" id="GO:0005737">
    <property type="term" value="C:cytoplasm"/>
    <property type="evidence" value="ECO:0007669"/>
    <property type="project" value="UniProtKB-SubCell"/>
</dbReference>
<evidence type="ECO:0000313" key="9">
    <source>
        <dbReference type="Proteomes" id="UP000253426"/>
    </source>
</evidence>
<dbReference type="RefSeq" id="WP_113961006.1">
    <property type="nucleotide sequence ID" value="NZ_QNRR01000011.1"/>
</dbReference>
<comment type="domain">
    <text evidence="5">Consists of three domains, a large central CORE domain and two small peripheral domains, NMPbind and LID, which undergo movements during catalysis. The LID domain closes over the site of phosphoryl transfer upon ATP binding. Assembling and dissambling the active center during each catalytic cycle provides an effective means to prevent ATP hydrolysis.</text>
</comment>
<dbReference type="PANTHER" id="PTHR23359">
    <property type="entry name" value="NUCLEOTIDE KINASE"/>
    <property type="match status" value="1"/>
</dbReference>
<evidence type="ECO:0000256" key="7">
    <source>
        <dbReference type="RuleBase" id="RU003331"/>
    </source>
</evidence>
<dbReference type="GO" id="GO:0005524">
    <property type="term" value="F:ATP binding"/>
    <property type="evidence" value="ECO:0007669"/>
    <property type="project" value="UniProtKB-UniRule"/>
</dbReference>
<dbReference type="UniPathway" id="UPA00588">
    <property type="reaction ID" value="UER00649"/>
</dbReference>
<evidence type="ECO:0000256" key="2">
    <source>
        <dbReference type="ARBA" id="ARBA00022727"/>
    </source>
</evidence>
<feature type="binding site" evidence="5">
    <location>
        <position position="191"/>
    </location>
    <ligand>
        <name>ATP</name>
        <dbReference type="ChEBI" id="CHEBI:30616"/>
    </ligand>
</feature>